<reference evidence="1" key="2">
    <citation type="submission" date="2020-09" db="EMBL/GenBank/DDBJ databases">
        <authorList>
            <person name="Sun Q."/>
            <person name="Zhou Y."/>
        </authorList>
    </citation>
    <scope>NUCLEOTIDE SEQUENCE</scope>
    <source>
        <strain evidence="1">CGMCC 1.15330</strain>
    </source>
</reference>
<gene>
    <name evidence="1" type="ORF">GCM10011380_00310</name>
</gene>
<name>A0A916WNL4_9SPHN</name>
<dbReference type="RefSeq" id="WP_188656605.1">
    <property type="nucleotide sequence ID" value="NZ_BMIH01000001.1"/>
</dbReference>
<sequence>MTDTTAAGSLEAALDKIAADNGLTSVSVGRMVVGDRIVRTANVHYTGYARDGIGCSQGHSDVSIRLALTEALTKAAQNRTPEIVGADALPALEQAA</sequence>
<evidence type="ECO:0000313" key="2">
    <source>
        <dbReference type="Proteomes" id="UP000623067"/>
    </source>
</evidence>
<reference evidence="1" key="1">
    <citation type="journal article" date="2014" name="Int. J. Syst. Evol. Microbiol.">
        <title>Complete genome sequence of Corynebacterium casei LMG S-19264T (=DSM 44701T), isolated from a smear-ripened cheese.</title>
        <authorList>
            <consortium name="US DOE Joint Genome Institute (JGI-PGF)"/>
            <person name="Walter F."/>
            <person name="Albersmeier A."/>
            <person name="Kalinowski J."/>
            <person name="Ruckert C."/>
        </authorList>
    </citation>
    <scope>NUCLEOTIDE SEQUENCE</scope>
    <source>
        <strain evidence="1">CGMCC 1.15330</strain>
    </source>
</reference>
<dbReference type="EMBL" id="BMIH01000001">
    <property type="protein sequence ID" value="GGB14837.1"/>
    <property type="molecule type" value="Genomic_DNA"/>
</dbReference>
<proteinExistence type="predicted"/>
<keyword evidence="2" id="KW-1185">Reference proteome</keyword>
<evidence type="ECO:0000313" key="1">
    <source>
        <dbReference type="EMBL" id="GGB14837.1"/>
    </source>
</evidence>
<accession>A0A916WNL4</accession>
<comment type="caution">
    <text evidence="1">The sequence shown here is derived from an EMBL/GenBank/DDBJ whole genome shotgun (WGS) entry which is preliminary data.</text>
</comment>
<dbReference type="AlphaFoldDB" id="A0A916WNL4"/>
<protein>
    <submittedName>
        <fullName evidence="1">Uncharacterized protein</fullName>
    </submittedName>
</protein>
<organism evidence="1 2">
    <name type="scientific">Sphingomonas metalli</name>
    <dbReference type="NCBI Taxonomy" id="1779358"/>
    <lineage>
        <taxon>Bacteria</taxon>
        <taxon>Pseudomonadati</taxon>
        <taxon>Pseudomonadota</taxon>
        <taxon>Alphaproteobacteria</taxon>
        <taxon>Sphingomonadales</taxon>
        <taxon>Sphingomonadaceae</taxon>
        <taxon>Sphingomonas</taxon>
    </lineage>
</organism>
<dbReference type="Proteomes" id="UP000623067">
    <property type="component" value="Unassembled WGS sequence"/>
</dbReference>